<evidence type="ECO:0000256" key="1">
    <source>
        <dbReference type="ARBA" id="ARBA00008635"/>
    </source>
</evidence>
<gene>
    <name evidence="4" type="ORF">OP10G_2785</name>
</gene>
<protein>
    <submittedName>
        <fullName evidence="4">DinB family protein</fullName>
    </submittedName>
</protein>
<dbReference type="RefSeq" id="WP_025225304.1">
    <property type="nucleotide sequence ID" value="NZ_CP007139.1"/>
</dbReference>
<evidence type="ECO:0000256" key="3">
    <source>
        <dbReference type="PIRSR" id="PIRSR607837-1"/>
    </source>
</evidence>
<dbReference type="eggNOG" id="COG2318">
    <property type="taxonomic scope" value="Bacteria"/>
</dbReference>
<feature type="binding site" evidence="3">
    <location>
        <position position="122"/>
    </location>
    <ligand>
        <name>a divalent metal cation</name>
        <dbReference type="ChEBI" id="CHEBI:60240"/>
    </ligand>
</feature>
<evidence type="ECO:0000313" key="4">
    <source>
        <dbReference type="EMBL" id="AIE86153.1"/>
    </source>
</evidence>
<evidence type="ECO:0000313" key="5">
    <source>
        <dbReference type="Proteomes" id="UP000027982"/>
    </source>
</evidence>
<proteinExistence type="inferred from homology"/>
<dbReference type="InterPro" id="IPR034660">
    <property type="entry name" value="DinB/YfiT-like"/>
</dbReference>
<sequence length="151" mass="16725">MEALLDTWRINDRINRYLLDSIPPEALATALSKGKSVSGNLTHIHNVRLMWLKAAAPDLHEGQTKFDKEPVDHAALTERITSSGMAIEELVRRAGTPDGKIKGFKPHAAAFVGYLIAHESFHRAMVEIALRQAGIPLDDKSAYGAWEWGSR</sequence>
<dbReference type="InterPro" id="IPR007837">
    <property type="entry name" value="DinB"/>
</dbReference>
<dbReference type="KEGG" id="fgi:OP10G_2785"/>
<feature type="binding site" evidence="3">
    <location>
        <position position="118"/>
    </location>
    <ligand>
        <name>a divalent metal cation</name>
        <dbReference type="ChEBI" id="CHEBI:60240"/>
    </ligand>
</feature>
<reference evidence="4 5" key="1">
    <citation type="journal article" date="2014" name="PLoS ONE">
        <title>The first complete genome sequence of the class fimbriimonadia in the phylum armatimonadetes.</title>
        <authorList>
            <person name="Hu Z.Y."/>
            <person name="Wang Y.Z."/>
            <person name="Im W.T."/>
            <person name="Wang S.Y."/>
            <person name="Zhao G.P."/>
            <person name="Zheng H.J."/>
            <person name="Quan Z.X."/>
        </authorList>
    </citation>
    <scope>NUCLEOTIDE SEQUENCE [LARGE SCALE GENOMIC DNA]</scope>
    <source>
        <strain evidence="4">Gsoil 348</strain>
    </source>
</reference>
<keyword evidence="2 3" id="KW-0479">Metal-binding</keyword>
<dbReference type="Gene3D" id="1.20.120.450">
    <property type="entry name" value="dinb family like domain"/>
    <property type="match status" value="1"/>
</dbReference>
<dbReference type="SUPFAM" id="SSF109854">
    <property type="entry name" value="DinB/YfiT-like putative metalloenzymes"/>
    <property type="match status" value="1"/>
</dbReference>
<dbReference type="Proteomes" id="UP000027982">
    <property type="component" value="Chromosome"/>
</dbReference>
<dbReference type="EMBL" id="CP007139">
    <property type="protein sequence ID" value="AIE86153.1"/>
    <property type="molecule type" value="Genomic_DNA"/>
</dbReference>
<dbReference type="Pfam" id="PF05163">
    <property type="entry name" value="DinB"/>
    <property type="match status" value="1"/>
</dbReference>
<comment type="similarity">
    <text evidence="1">Belongs to the DinB family.</text>
</comment>
<dbReference type="OrthoDB" id="1452318at2"/>
<organism evidence="4 5">
    <name type="scientific">Fimbriimonas ginsengisoli Gsoil 348</name>
    <dbReference type="NCBI Taxonomy" id="661478"/>
    <lineage>
        <taxon>Bacteria</taxon>
        <taxon>Bacillati</taxon>
        <taxon>Armatimonadota</taxon>
        <taxon>Fimbriimonadia</taxon>
        <taxon>Fimbriimonadales</taxon>
        <taxon>Fimbriimonadaceae</taxon>
        <taxon>Fimbriimonas</taxon>
    </lineage>
</organism>
<dbReference type="AlphaFoldDB" id="A0A068NRJ7"/>
<evidence type="ECO:0000256" key="2">
    <source>
        <dbReference type="ARBA" id="ARBA00022723"/>
    </source>
</evidence>
<keyword evidence="5" id="KW-1185">Reference proteome</keyword>
<dbReference type="HOGENOM" id="CLU_1728676_0_0_0"/>
<dbReference type="GO" id="GO:0046872">
    <property type="term" value="F:metal ion binding"/>
    <property type="evidence" value="ECO:0007669"/>
    <property type="project" value="UniProtKB-KW"/>
</dbReference>
<feature type="binding site" evidence="3">
    <location>
        <position position="43"/>
    </location>
    <ligand>
        <name>a divalent metal cation</name>
        <dbReference type="ChEBI" id="CHEBI:60240"/>
    </ligand>
</feature>
<name>A0A068NRJ7_FIMGI</name>
<accession>A0A068NRJ7</accession>